<keyword evidence="1" id="KW-0479">Metal-binding</keyword>
<dbReference type="PANTHER" id="PTHR35848:SF6">
    <property type="entry name" value="CUPIN TYPE-2 DOMAIN-CONTAINING PROTEIN"/>
    <property type="match status" value="1"/>
</dbReference>
<dbReference type="PANTHER" id="PTHR35848">
    <property type="entry name" value="OXALATE-BINDING PROTEIN"/>
    <property type="match status" value="1"/>
</dbReference>
<dbReference type="InterPro" id="IPR013096">
    <property type="entry name" value="Cupin_2"/>
</dbReference>
<dbReference type="OrthoDB" id="9792093at2"/>
<dbReference type="STRING" id="474950.SAMN05421771_1266"/>
<gene>
    <name evidence="3" type="ORF">SAMN05421771_1266</name>
</gene>
<accession>A0A1I6LTX7</accession>
<sequence length="153" mass="16568">MLTRRDLLVALIAIGTTCGVLAAANPERKLIRSSTYDWNSFVAKPTPIGETRFVANGPTATLQNLEMHITTLNPGKESHPPHRHPNEELIILRQGTVETLSNGKWVRLGPGSVIFNGSNELHGLRNVGQDQAIYHVINVQTAATPAPLPAAKP</sequence>
<dbReference type="SUPFAM" id="SSF51182">
    <property type="entry name" value="RmlC-like cupins"/>
    <property type="match status" value="1"/>
</dbReference>
<dbReference type="Pfam" id="PF07883">
    <property type="entry name" value="Cupin_2"/>
    <property type="match status" value="1"/>
</dbReference>
<evidence type="ECO:0000259" key="2">
    <source>
        <dbReference type="Pfam" id="PF07883"/>
    </source>
</evidence>
<dbReference type="Gene3D" id="2.60.120.10">
    <property type="entry name" value="Jelly Rolls"/>
    <property type="match status" value="1"/>
</dbReference>
<evidence type="ECO:0000256" key="1">
    <source>
        <dbReference type="ARBA" id="ARBA00022723"/>
    </source>
</evidence>
<dbReference type="InterPro" id="IPR011051">
    <property type="entry name" value="RmlC_Cupin_sf"/>
</dbReference>
<feature type="domain" description="Cupin type-2" evidence="2">
    <location>
        <begin position="69"/>
        <end position="137"/>
    </location>
</feature>
<protein>
    <submittedName>
        <fullName evidence="3">Cupin domain-containing protein</fullName>
    </submittedName>
</protein>
<dbReference type="InterPro" id="IPR014710">
    <property type="entry name" value="RmlC-like_jellyroll"/>
</dbReference>
<dbReference type="CDD" id="cd02209">
    <property type="entry name" value="cupin_XRE_C"/>
    <property type="match status" value="1"/>
</dbReference>
<evidence type="ECO:0000313" key="4">
    <source>
        <dbReference type="Proteomes" id="UP000199024"/>
    </source>
</evidence>
<reference evidence="3 4" key="1">
    <citation type="submission" date="2016-10" db="EMBL/GenBank/DDBJ databases">
        <authorList>
            <person name="de Groot N.N."/>
        </authorList>
    </citation>
    <scope>NUCLEOTIDE SEQUENCE [LARGE SCALE GENOMIC DNA]</scope>
    <source>
        <strain evidence="3 4">DSM 21001</strain>
    </source>
</reference>
<name>A0A1I6LTX7_9BACT</name>
<dbReference type="Proteomes" id="UP000199024">
    <property type="component" value="Unassembled WGS sequence"/>
</dbReference>
<keyword evidence="4" id="KW-1185">Reference proteome</keyword>
<organism evidence="3 4">
    <name type="scientific">Granulicella pectinivorans</name>
    <dbReference type="NCBI Taxonomy" id="474950"/>
    <lineage>
        <taxon>Bacteria</taxon>
        <taxon>Pseudomonadati</taxon>
        <taxon>Acidobacteriota</taxon>
        <taxon>Terriglobia</taxon>
        <taxon>Terriglobales</taxon>
        <taxon>Acidobacteriaceae</taxon>
        <taxon>Granulicella</taxon>
    </lineage>
</organism>
<dbReference type="GO" id="GO:0046872">
    <property type="term" value="F:metal ion binding"/>
    <property type="evidence" value="ECO:0007669"/>
    <property type="project" value="UniProtKB-KW"/>
</dbReference>
<dbReference type="InterPro" id="IPR051610">
    <property type="entry name" value="GPI/OXD"/>
</dbReference>
<evidence type="ECO:0000313" key="3">
    <source>
        <dbReference type="EMBL" id="SFS06894.1"/>
    </source>
</evidence>
<dbReference type="EMBL" id="FOZL01000001">
    <property type="protein sequence ID" value="SFS06894.1"/>
    <property type="molecule type" value="Genomic_DNA"/>
</dbReference>
<proteinExistence type="predicted"/>
<dbReference type="RefSeq" id="WP_089837631.1">
    <property type="nucleotide sequence ID" value="NZ_FOZL01000001.1"/>
</dbReference>
<dbReference type="AlphaFoldDB" id="A0A1I6LTX7"/>